<evidence type="ECO:0000313" key="3">
    <source>
        <dbReference type="EMBL" id="GAA2515942.1"/>
    </source>
</evidence>
<dbReference type="RefSeq" id="WP_344169119.1">
    <property type="nucleotide sequence ID" value="NZ_BAAARY010000003.1"/>
</dbReference>
<dbReference type="PANTHER" id="PTHR38468:SF1">
    <property type="entry name" value="SLL0939 PROTEIN"/>
    <property type="match status" value="1"/>
</dbReference>
<dbReference type="EMBL" id="BAAARY010000003">
    <property type="protein sequence ID" value="GAA2515942.1"/>
    <property type="molecule type" value="Genomic_DNA"/>
</dbReference>
<reference evidence="4" key="1">
    <citation type="journal article" date="2019" name="Int. J. Syst. Evol. Microbiol.">
        <title>The Global Catalogue of Microorganisms (GCM) 10K type strain sequencing project: providing services to taxonomists for standard genome sequencing and annotation.</title>
        <authorList>
            <consortium name="The Broad Institute Genomics Platform"/>
            <consortium name="The Broad Institute Genome Sequencing Center for Infectious Disease"/>
            <person name="Wu L."/>
            <person name="Ma J."/>
        </authorList>
    </citation>
    <scope>NUCLEOTIDE SEQUENCE [LARGE SCALE GENOMIC DNA]</scope>
    <source>
        <strain evidence="4">JCM 3367</strain>
    </source>
</reference>
<keyword evidence="2" id="KW-0812">Transmembrane</keyword>
<evidence type="ECO:0000256" key="1">
    <source>
        <dbReference type="SAM" id="MobiDB-lite"/>
    </source>
</evidence>
<proteinExistence type="predicted"/>
<evidence type="ECO:0000313" key="4">
    <source>
        <dbReference type="Proteomes" id="UP001499978"/>
    </source>
</evidence>
<protein>
    <recommendedName>
        <fullName evidence="5">DUF1622 domain-containing protein</fullName>
    </recommendedName>
</protein>
<dbReference type="InterPro" id="IPR012427">
    <property type="entry name" value="DUF1622"/>
</dbReference>
<keyword evidence="4" id="KW-1185">Reference proteome</keyword>
<accession>A0ABP6AHN2</accession>
<evidence type="ECO:0000256" key="2">
    <source>
        <dbReference type="SAM" id="Phobius"/>
    </source>
</evidence>
<comment type="caution">
    <text evidence="3">The sequence shown here is derived from an EMBL/GenBank/DDBJ whole genome shotgun (WGS) entry which is preliminary data.</text>
</comment>
<keyword evidence="2" id="KW-1133">Transmembrane helix</keyword>
<feature type="transmembrane region" description="Helical" evidence="2">
    <location>
        <begin position="12"/>
        <end position="37"/>
    </location>
</feature>
<dbReference type="PANTHER" id="PTHR38468">
    <property type="entry name" value="SLL0939 PROTEIN"/>
    <property type="match status" value="1"/>
</dbReference>
<name>A0ABP6AHN2_9ACTN</name>
<evidence type="ECO:0008006" key="5">
    <source>
        <dbReference type="Google" id="ProtNLM"/>
    </source>
</evidence>
<sequence>MELTLASAVDWLVTAVEAAGALVIVVGTAAALGRFLVVVVRSRRTDAFTAVRLRLGRYLALALEFQLAADLLRTAVGPTMQEIVELAAIATIRTALNYFLSREISRERAELADHPVGGLTPDPIDDLPADRGSGAAR</sequence>
<dbReference type="Proteomes" id="UP001499978">
    <property type="component" value="Unassembled WGS sequence"/>
</dbReference>
<dbReference type="Pfam" id="PF07784">
    <property type="entry name" value="DUF1622"/>
    <property type="match status" value="1"/>
</dbReference>
<feature type="region of interest" description="Disordered" evidence="1">
    <location>
        <begin position="113"/>
        <end position="137"/>
    </location>
</feature>
<organism evidence="3 4">
    <name type="scientific">Pilimelia columellifera subsp. columellifera</name>
    <dbReference type="NCBI Taxonomy" id="706583"/>
    <lineage>
        <taxon>Bacteria</taxon>
        <taxon>Bacillati</taxon>
        <taxon>Actinomycetota</taxon>
        <taxon>Actinomycetes</taxon>
        <taxon>Micromonosporales</taxon>
        <taxon>Micromonosporaceae</taxon>
        <taxon>Pilimelia</taxon>
    </lineage>
</organism>
<keyword evidence="2" id="KW-0472">Membrane</keyword>
<gene>
    <name evidence="3" type="ORF">GCM10010201_10600</name>
</gene>